<dbReference type="AlphaFoldDB" id="A0A7D3XXK5"/>
<dbReference type="SUPFAM" id="SSF57884">
    <property type="entry name" value="Ada DNA repair protein, N-terminal domain (N-Ada 10)"/>
    <property type="match status" value="1"/>
</dbReference>
<protein>
    <recommendedName>
        <fullName evidence="4">Ada DNA repair metal-binding domain-containing protein</fullName>
    </recommendedName>
</protein>
<dbReference type="RefSeq" id="WP_173228312.1">
    <property type="nucleotide sequence ID" value="NZ_CP053941.1"/>
</dbReference>
<sequence>MGLKLSQELYHEQNCDSPLMAVVPFNDSKTSDPDELEKMGYEPCPRCFPERSEAPAAKS</sequence>
<dbReference type="InterPro" id="IPR035451">
    <property type="entry name" value="Ada-like_dom_sf"/>
</dbReference>
<dbReference type="Proteomes" id="UP000505020">
    <property type="component" value="Chromosome"/>
</dbReference>
<proteinExistence type="predicted"/>
<feature type="region of interest" description="Disordered" evidence="1">
    <location>
        <begin position="28"/>
        <end position="59"/>
    </location>
</feature>
<organism evidence="2 3">
    <name type="scientific">Halorubrum salinarum</name>
    <dbReference type="NCBI Taxonomy" id="2739057"/>
    <lineage>
        <taxon>Archaea</taxon>
        <taxon>Methanobacteriati</taxon>
        <taxon>Methanobacteriota</taxon>
        <taxon>Stenosarchaea group</taxon>
        <taxon>Halobacteria</taxon>
        <taxon>Halobacteriales</taxon>
        <taxon>Haloferacaceae</taxon>
        <taxon>Halorubrum</taxon>
    </lineage>
</organism>
<gene>
    <name evidence="2" type="ORF">HPS36_01995</name>
</gene>
<dbReference type="EMBL" id="CP053941">
    <property type="protein sequence ID" value="QKG91674.1"/>
    <property type="molecule type" value="Genomic_DNA"/>
</dbReference>
<dbReference type="KEGG" id="hsai:HPS36_01995"/>
<evidence type="ECO:0000313" key="3">
    <source>
        <dbReference type="Proteomes" id="UP000505020"/>
    </source>
</evidence>
<keyword evidence="3" id="KW-1185">Reference proteome</keyword>
<dbReference type="GeneID" id="55593735"/>
<dbReference type="Gene3D" id="3.40.10.10">
    <property type="entry name" value="DNA Methylphosphotriester Repair Domain"/>
    <property type="match status" value="1"/>
</dbReference>
<evidence type="ECO:0000256" key="1">
    <source>
        <dbReference type="SAM" id="MobiDB-lite"/>
    </source>
</evidence>
<feature type="compositionally biased region" description="Basic and acidic residues" evidence="1">
    <location>
        <begin position="29"/>
        <end position="40"/>
    </location>
</feature>
<reference evidence="2 3" key="1">
    <citation type="submission" date="2020-05" db="EMBL/GenBank/DDBJ databases">
        <title>Halorubrum RHB-C sp.nov., an extremely halophilic archaeon isolated from solar salt farm.</title>
        <authorList>
            <person name="Ho H."/>
            <person name="Danganan R.E."/>
            <person name="Dedeles G.R."/>
            <person name="Kim S.-G."/>
        </authorList>
    </citation>
    <scope>NUCLEOTIDE SEQUENCE [LARGE SCALE GENOMIC DNA]</scope>
    <source>
        <strain evidence="2 3">RHB-C</strain>
    </source>
</reference>
<evidence type="ECO:0008006" key="4">
    <source>
        <dbReference type="Google" id="ProtNLM"/>
    </source>
</evidence>
<name>A0A7D3XXK5_9EURY</name>
<accession>A0A7D3XXK5</accession>
<evidence type="ECO:0000313" key="2">
    <source>
        <dbReference type="EMBL" id="QKG91674.1"/>
    </source>
</evidence>